<dbReference type="RefSeq" id="WP_141292477.1">
    <property type="nucleotide sequence ID" value="NZ_BJMN01000002.1"/>
</dbReference>
<sequence>MSNSAGSSSRAQEAFQEELVASFTDETLHLIILPTEQCNFRCTYCYEDFAIGQMDPTTVQGIKRLLDRRLDGLQRLSISWFGGEPLLGRGVVEDVSTHITEAAAARPGLRYEADMTTNGYLLDLPTTEKLAALGIRAYQISLDGPEAVHDTTRVRVNGSGTFQRVWNNLLSIRASRVPVRVTLRIHLAPATLSCMPDFLVQVRDTFLDDERFSVSLRPVERMGGPNDESIDIISGSARAKIIEDLEEVLGARPSTSREPKSMDVCYAARPNSFVIRSNGNIAKCTVALNDPANSIGHLLPDGTLRIDNEHLMPWVRGWARRDRNSVRCPYVGMPRSAPQLLQIGPGPRPRVDARSNPSADPVLRGRGQSEVAAGRLMR</sequence>
<organism evidence="8 9">
    <name type="scientific">Streptomyces gardneri</name>
    <dbReference type="NCBI Taxonomy" id="66892"/>
    <lineage>
        <taxon>Bacteria</taxon>
        <taxon>Bacillati</taxon>
        <taxon>Actinomycetota</taxon>
        <taxon>Actinomycetes</taxon>
        <taxon>Kitasatosporales</taxon>
        <taxon>Streptomycetaceae</taxon>
        <taxon>Streptomyces</taxon>
    </lineage>
</organism>
<dbReference type="OrthoDB" id="9782387at2"/>
<comment type="caution">
    <text evidence="8">The sequence shown here is derived from an EMBL/GenBank/DDBJ whole genome shotgun (WGS) entry which is preliminary data.</text>
</comment>
<dbReference type="SUPFAM" id="SSF102114">
    <property type="entry name" value="Radical SAM enzymes"/>
    <property type="match status" value="1"/>
</dbReference>
<dbReference type="InterPro" id="IPR023867">
    <property type="entry name" value="Sulphatase_maturase_rSAM"/>
</dbReference>
<keyword evidence="1" id="KW-0949">S-adenosyl-L-methionine</keyword>
<dbReference type="SFLD" id="SFLDS00029">
    <property type="entry name" value="Radical_SAM"/>
    <property type="match status" value="1"/>
</dbReference>
<evidence type="ECO:0000256" key="2">
    <source>
        <dbReference type="ARBA" id="ARBA00022723"/>
    </source>
</evidence>
<dbReference type="AlphaFoldDB" id="A0A4Y3RB34"/>
<dbReference type="UniPathway" id="UPA00782"/>
<feature type="domain" description="Radical SAM core" evidence="7">
    <location>
        <begin position="22"/>
        <end position="252"/>
    </location>
</feature>
<evidence type="ECO:0000256" key="1">
    <source>
        <dbReference type="ARBA" id="ARBA00022691"/>
    </source>
</evidence>
<keyword evidence="2" id="KW-0479">Metal-binding</keyword>
<gene>
    <name evidence="8" type="ORF">SGA01_02890</name>
</gene>
<name>A0A4Y3RB34_9ACTN</name>
<accession>A0A4Y3RB34</accession>
<evidence type="ECO:0000256" key="6">
    <source>
        <dbReference type="SAM" id="MobiDB-lite"/>
    </source>
</evidence>
<proteinExistence type="inferred from homology"/>
<keyword evidence="4" id="KW-0411">Iron-sulfur</keyword>
<dbReference type="SFLD" id="SFLDG01067">
    <property type="entry name" value="SPASM/twitch_domain_containing"/>
    <property type="match status" value="1"/>
</dbReference>
<protein>
    <recommendedName>
        <fullName evidence="7">Radical SAM core domain-containing protein</fullName>
    </recommendedName>
</protein>
<dbReference type="PROSITE" id="PS51918">
    <property type="entry name" value="RADICAL_SAM"/>
    <property type="match status" value="1"/>
</dbReference>
<evidence type="ECO:0000313" key="8">
    <source>
        <dbReference type="EMBL" id="GEB54684.1"/>
    </source>
</evidence>
<dbReference type="Gene3D" id="3.20.20.70">
    <property type="entry name" value="Aldolase class I"/>
    <property type="match status" value="1"/>
</dbReference>
<keyword evidence="9" id="KW-1185">Reference proteome</keyword>
<feature type="region of interest" description="Disordered" evidence="6">
    <location>
        <begin position="338"/>
        <end position="378"/>
    </location>
</feature>
<dbReference type="PANTHER" id="PTHR43273">
    <property type="entry name" value="ANAEROBIC SULFATASE-MATURATING ENZYME HOMOLOG ASLB-RELATED"/>
    <property type="match status" value="1"/>
</dbReference>
<dbReference type="InterPro" id="IPR007197">
    <property type="entry name" value="rSAM"/>
</dbReference>
<evidence type="ECO:0000256" key="5">
    <source>
        <dbReference type="ARBA" id="ARBA00023601"/>
    </source>
</evidence>
<evidence type="ECO:0000256" key="3">
    <source>
        <dbReference type="ARBA" id="ARBA00023004"/>
    </source>
</evidence>
<dbReference type="Pfam" id="PF04055">
    <property type="entry name" value="Radical_SAM"/>
    <property type="match status" value="1"/>
</dbReference>
<dbReference type="InterPro" id="IPR058240">
    <property type="entry name" value="rSAM_sf"/>
</dbReference>
<evidence type="ECO:0000256" key="4">
    <source>
        <dbReference type="ARBA" id="ARBA00023014"/>
    </source>
</evidence>
<dbReference type="GO" id="GO:0016491">
    <property type="term" value="F:oxidoreductase activity"/>
    <property type="evidence" value="ECO:0007669"/>
    <property type="project" value="InterPro"/>
</dbReference>
<dbReference type="InterPro" id="IPR013785">
    <property type="entry name" value="Aldolase_TIM"/>
</dbReference>
<evidence type="ECO:0000259" key="7">
    <source>
        <dbReference type="PROSITE" id="PS51918"/>
    </source>
</evidence>
<dbReference type="PANTHER" id="PTHR43273:SF3">
    <property type="entry name" value="ANAEROBIC SULFATASE-MATURATING ENZYME HOMOLOG ASLB-RELATED"/>
    <property type="match status" value="1"/>
</dbReference>
<dbReference type="CDD" id="cd01335">
    <property type="entry name" value="Radical_SAM"/>
    <property type="match status" value="1"/>
</dbReference>
<dbReference type="Proteomes" id="UP000315226">
    <property type="component" value="Unassembled WGS sequence"/>
</dbReference>
<dbReference type="EMBL" id="BJMN01000002">
    <property type="protein sequence ID" value="GEB54684.1"/>
    <property type="molecule type" value="Genomic_DNA"/>
</dbReference>
<dbReference type="GO" id="GO:0051536">
    <property type="term" value="F:iron-sulfur cluster binding"/>
    <property type="evidence" value="ECO:0007669"/>
    <property type="project" value="UniProtKB-KW"/>
</dbReference>
<keyword evidence="3" id="KW-0408">Iron</keyword>
<evidence type="ECO:0000313" key="9">
    <source>
        <dbReference type="Proteomes" id="UP000315226"/>
    </source>
</evidence>
<dbReference type="GO" id="GO:0046872">
    <property type="term" value="F:metal ion binding"/>
    <property type="evidence" value="ECO:0007669"/>
    <property type="project" value="UniProtKB-KW"/>
</dbReference>
<reference evidence="8 9" key="1">
    <citation type="submission" date="2019-06" db="EMBL/GenBank/DDBJ databases">
        <title>Whole genome shotgun sequence of Streptomyces gardneri NBRC 12865.</title>
        <authorList>
            <person name="Hosoyama A."/>
            <person name="Uohara A."/>
            <person name="Ohji S."/>
            <person name="Ichikawa N."/>
        </authorList>
    </citation>
    <scope>NUCLEOTIDE SEQUENCE [LARGE SCALE GENOMIC DNA]</scope>
    <source>
        <strain evidence="8 9">NBRC 12865</strain>
    </source>
</reference>
<comment type="similarity">
    <text evidence="5">Belongs to the radical SAM superfamily. Anaerobic sulfatase-maturating enzyme family.</text>
</comment>